<dbReference type="AlphaFoldDB" id="A0A848N8J8"/>
<keyword evidence="1" id="KW-0472">Membrane</keyword>
<sequence>MENTEYKDIFDFGEEVLSMDNKFSINKKSQINTSYGSSYRGMNHISSRLANGAVSGNSDFITLNYFIDSKIITSNNGIQLIADPDADPDKIKISEGDFTYNPKNKDQKFAYKVKIYTSTSVRKLEEAFKNTKVGEFELLIFIEDNSTDKNEFIYGAVSIGNKLKENLINGYENDVQKNESLITYILNTFTKETGYSLEKSFVEELLKNGKAEYPLLKITSFVNSIIDFVSFGAFQELLNTGLSTLLSEAVEFVNKARISEERWNPNTDKNFDPLLYPIKIEHQLNELDDNELNEKVREIIKLFTKNLKDIDSYVGNQLKTDPNKEKSSRKLSINEVVYSAFKQIYSKCRNLINDLENFDFTDFYKTGIRAVNAFICGLWNSLIDSIASIIEMIKMLIDTSLAYKEMMRNLDRELPRLIERVEEAIQAWEKFDVKQASLHLLQNVLNSSLGVDAEHLAYYIGYFYGFIISIIIEIIIGLLISGGVISVEIIMQKLSEQLFGFFTTAAKGTTKAWKKTVRIVGKSYHKLIDGIDAIIDFFGQGIEKIKKLIDDVFKNIEKYAKAKIDDFIKKAPKRIAKFIDSLPNGLQKKFTNGLLQIHFNNRKLLTLDPKGIIIEIEFIRNIENKKNIVSEIKNVTLKLDFFDYFHNKTTKKYVDDIEVIIAKSETGVIHIGFNPIFKEGKIHDADFINQTYKRTEKIHWKSGEIYYGDPPYATNPVSKAKVLDRVLKKGDEFYIVEFKTQKRPGAFATDYKVKDIKELREKLAVKKAWKNEADGELYVRKYKVKDGQELKVREGYIGEMFEDTKGSPYYGKFLEGGPKQWEFIDGWDETTFKNFIEKIEEEQIF</sequence>
<dbReference type="RefSeq" id="WP_169320685.1">
    <property type="nucleotide sequence ID" value="NZ_JABCJF010000002.1"/>
</dbReference>
<dbReference type="Proteomes" id="UP000548067">
    <property type="component" value="Unassembled WGS sequence"/>
</dbReference>
<dbReference type="EMBL" id="JABCJF010000002">
    <property type="protein sequence ID" value="NMR33703.1"/>
    <property type="molecule type" value="Genomic_DNA"/>
</dbReference>
<evidence type="ECO:0000313" key="2">
    <source>
        <dbReference type="EMBL" id="NMR33703.1"/>
    </source>
</evidence>
<accession>A0A848N8J8</accession>
<reference evidence="2 3" key="1">
    <citation type="submission" date="2020-04" db="EMBL/GenBank/DDBJ databases">
        <title>Genome analysis and antimicrobial resistance characteristics of Chryseobacterium aquaticum isolated from farmed salmonids.</title>
        <authorList>
            <person name="Saticioglu I.B."/>
            <person name="Duman M."/>
            <person name="Altun S."/>
        </authorList>
    </citation>
    <scope>NUCLEOTIDE SEQUENCE [LARGE SCALE GENOMIC DNA]</scope>
    <source>
        <strain evidence="2 3">C-174</strain>
    </source>
</reference>
<evidence type="ECO:0000313" key="3">
    <source>
        <dbReference type="Proteomes" id="UP000548067"/>
    </source>
</evidence>
<keyword evidence="1" id="KW-0812">Transmembrane</keyword>
<feature type="transmembrane region" description="Helical" evidence="1">
    <location>
        <begin position="456"/>
        <end position="485"/>
    </location>
</feature>
<comment type="caution">
    <text evidence="2">The sequence shown here is derived from an EMBL/GenBank/DDBJ whole genome shotgun (WGS) entry which is preliminary data.</text>
</comment>
<evidence type="ECO:0000256" key="1">
    <source>
        <dbReference type="SAM" id="Phobius"/>
    </source>
</evidence>
<gene>
    <name evidence="2" type="ORF">HIO71_05710</name>
</gene>
<organism evidence="2 3">
    <name type="scientific">Chryseobacterium aquaticum</name>
    <dbReference type="NCBI Taxonomy" id="452084"/>
    <lineage>
        <taxon>Bacteria</taxon>
        <taxon>Pseudomonadati</taxon>
        <taxon>Bacteroidota</taxon>
        <taxon>Flavobacteriia</taxon>
        <taxon>Flavobacteriales</taxon>
        <taxon>Weeksellaceae</taxon>
        <taxon>Chryseobacterium group</taxon>
        <taxon>Chryseobacterium</taxon>
    </lineage>
</organism>
<proteinExistence type="predicted"/>
<keyword evidence="1" id="KW-1133">Transmembrane helix</keyword>
<protein>
    <submittedName>
        <fullName evidence="2">Uncharacterized protein</fullName>
    </submittedName>
</protein>
<name>A0A848N8J8_9FLAO</name>